<evidence type="ECO:0000313" key="2">
    <source>
        <dbReference type="Proteomes" id="UP001177670"/>
    </source>
</evidence>
<sequence length="50" mass="5896">QQQQQQQQQPPRYLCEKARLMSFHAPTIVLDFGLDRCSLRNRRQTNPPGD</sequence>
<dbReference type="EMBL" id="JAHYIQ010000012">
    <property type="protein sequence ID" value="KAK1127494.1"/>
    <property type="molecule type" value="Genomic_DNA"/>
</dbReference>
<organism evidence="1 2">
    <name type="scientific">Melipona bicolor</name>
    <dbReference type="NCBI Taxonomy" id="60889"/>
    <lineage>
        <taxon>Eukaryota</taxon>
        <taxon>Metazoa</taxon>
        <taxon>Ecdysozoa</taxon>
        <taxon>Arthropoda</taxon>
        <taxon>Hexapoda</taxon>
        <taxon>Insecta</taxon>
        <taxon>Pterygota</taxon>
        <taxon>Neoptera</taxon>
        <taxon>Endopterygota</taxon>
        <taxon>Hymenoptera</taxon>
        <taxon>Apocrita</taxon>
        <taxon>Aculeata</taxon>
        <taxon>Apoidea</taxon>
        <taxon>Anthophila</taxon>
        <taxon>Apidae</taxon>
        <taxon>Melipona</taxon>
    </lineage>
</organism>
<keyword evidence="2" id="KW-1185">Reference proteome</keyword>
<accession>A0AA40FXZ9</accession>
<proteinExistence type="predicted"/>
<evidence type="ECO:0000313" key="1">
    <source>
        <dbReference type="EMBL" id="KAK1127494.1"/>
    </source>
</evidence>
<reference evidence="1" key="1">
    <citation type="submission" date="2021-10" db="EMBL/GenBank/DDBJ databases">
        <title>Melipona bicolor Genome sequencing and assembly.</title>
        <authorList>
            <person name="Araujo N.S."/>
            <person name="Arias M.C."/>
        </authorList>
    </citation>
    <scope>NUCLEOTIDE SEQUENCE</scope>
    <source>
        <strain evidence="1">USP_2M_L1-L4_2017</strain>
        <tissue evidence="1">Whole body</tissue>
    </source>
</reference>
<feature type="non-terminal residue" evidence="1">
    <location>
        <position position="1"/>
    </location>
</feature>
<name>A0AA40FXZ9_9HYME</name>
<comment type="caution">
    <text evidence="1">The sequence shown here is derived from an EMBL/GenBank/DDBJ whole genome shotgun (WGS) entry which is preliminary data.</text>
</comment>
<dbReference type="AlphaFoldDB" id="A0AA40FXZ9"/>
<dbReference type="Proteomes" id="UP001177670">
    <property type="component" value="Unassembled WGS sequence"/>
</dbReference>
<protein>
    <submittedName>
        <fullName evidence="1">Uncharacterized protein</fullName>
    </submittedName>
</protein>
<gene>
    <name evidence="1" type="ORF">K0M31_004029</name>
</gene>